<dbReference type="RefSeq" id="WP_124028989.1">
    <property type="nucleotide sequence ID" value="NZ_JBHRSN010000014.1"/>
</dbReference>
<dbReference type="PROSITE" id="PS50943">
    <property type="entry name" value="HTH_CROC1"/>
    <property type="match status" value="1"/>
</dbReference>
<dbReference type="EMBL" id="RPOK01000005">
    <property type="protein sequence ID" value="RPJ65442.1"/>
    <property type="molecule type" value="Genomic_DNA"/>
</dbReference>
<dbReference type="OrthoDB" id="5844493at2"/>
<dbReference type="Proteomes" id="UP000275281">
    <property type="component" value="Unassembled WGS sequence"/>
</dbReference>
<name>A0A3N5XXB1_9ALTE</name>
<dbReference type="SUPFAM" id="SSF47413">
    <property type="entry name" value="lambda repressor-like DNA-binding domains"/>
    <property type="match status" value="1"/>
</dbReference>
<evidence type="ECO:0000259" key="1">
    <source>
        <dbReference type="PROSITE" id="PS50943"/>
    </source>
</evidence>
<accession>A0A3N5XXB1</accession>
<gene>
    <name evidence="2" type="ORF">DRW07_16210</name>
</gene>
<dbReference type="AlphaFoldDB" id="A0A3N5XXB1"/>
<comment type="caution">
    <text evidence="2">The sequence shown here is derived from an EMBL/GenBank/DDBJ whole genome shotgun (WGS) entry which is preliminary data.</text>
</comment>
<proteinExistence type="predicted"/>
<dbReference type="Pfam" id="PF13560">
    <property type="entry name" value="HTH_31"/>
    <property type="match status" value="1"/>
</dbReference>
<keyword evidence="3" id="KW-1185">Reference proteome</keyword>
<feature type="domain" description="HTH cro/C1-type" evidence="1">
    <location>
        <begin position="10"/>
        <end position="66"/>
    </location>
</feature>
<dbReference type="Gene3D" id="1.10.260.40">
    <property type="entry name" value="lambda repressor-like DNA-binding domains"/>
    <property type="match status" value="1"/>
</dbReference>
<dbReference type="SMART" id="SM00530">
    <property type="entry name" value="HTH_XRE"/>
    <property type="match status" value="1"/>
</dbReference>
<evidence type="ECO:0000313" key="2">
    <source>
        <dbReference type="EMBL" id="RPJ65442.1"/>
    </source>
</evidence>
<organism evidence="2 3">
    <name type="scientific">Alteromonas sediminis</name>
    <dbReference type="NCBI Taxonomy" id="2259342"/>
    <lineage>
        <taxon>Bacteria</taxon>
        <taxon>Pseudomonadati</taxon>
        <taxon>Pseudomonadota</taxon>
        <taxon>Gammaproteobacteria</taxon>
        <taxon>Alteromonadales</taxon>
        <taxon>Alteromonadaceae</taxon>
        <taxon>Alteromonas/Salinimonas group</taxon>
        <taxon>Alteromonas</taxon>
    </lineage>
</organism>
<sequence>MSRESIGNQLTAERKRRHLSQGDIASKLKVDRSQISRIENGRYQGSLQLLERYLTLMGLELTTTPINRRPTLDELDSIYDDD</sequence>
<dbReference type="GO" id="GO:0003677">
    <property type="term" value="F:DNA binding"/>
    <property type="evidence" value="ECO:0007669"/>
    <property type="project" value="InterPro"/>
</dbReference>
<dbReference type="InterPro" id="IPR001387">
    <property type="entry name" value="Cro/C1-type_HTH"/>
</dbReference>
<dbReference type="InterPro" id="IPR010982">
    <property type="entry name" value="Lambda_DNA-bd_dom_sf"/>
</dbReference>
<dbReference type="CDD" id="cd00093">
    <property type="entry name" value="HTH_XRE"/>
    <property type="match status" value="1"/>
</dbReference>
<evidence type="ECO:0000313" key="3">
    <source>
        <dbReference type="Proteomes" id="UP000275281"/>
    </source>
</evidence>
<reference evidence="2 3" key="1">
    <citation type="submission" date="2018-11" db="EMBL/GenBank/DDBJ databases">
        <authorList>
            <person name="Ye M.-Q."/>
            <person name="Du Z.-J."/>
        </authorList>
    </citation>
    <scope>NUCLEOTIDE SEQUENCE [LARGE SCALE GENOMIC DNA]</scope>
    <source>
        <strain evidence="2 3">U0105</strain>
    </source>
</reference>
<protein>
    <submittedName>
        <fullName evidence="2">XRE family transcriptional regulator</fullName>
    </submittedName>
</protein>